<evidence type="ECO:0000313" key="2">
    <source>
        <dbReference type="EMBL" id="KAK0740445.1"/>
    </source>
</evidence>
<evidence type="ECO:0000256" key="1">
    <source>
        <dbReference type="SAM" id="MobiDB-lite"/>
    </source>
</evidence>
<accession>A0AA40JYY0</accession>
<feature type="compositionally biased region" description="Low complexity" evidence="1">
    <location>
        <begin position="44"/>
        <end position="59"/>
    </location>
</feature>
<name>A0AA40JYY0_9PEZI</name>
<feature type="region of interest" description="Disordered" evidence="1">
    <location>
        <begin position="44"/>
        <end position="185"/>
    </location>
</feature>
<comment type="caution">
    <text evidence="2">The sequence shown here is derived from an EMBL/GenBank/DDBJ whole genome shotgun (WGS) entry which is preliminary data.</text>
</comment>
<dbReference type="Proteomes" id="UP001172155">
    <property type="component" value="Unassembled WGS sequence"/>
</dbReference>
<keyword evidence="3" id="KW-1185">Reference proteome</keyword>
<reference evidence="2" key="1">
    <citation type="submission" date="2023-06" db="EMBL/GenBank/DDBJ databases">
        <title>Genome-scale phylogeny and comparative genomics of the fungal order Sordariales.</title>
        <authorList>
            <consortium name="Lawrence Berkeley National Laboratory"/>
            <person name="Hensen N."/>
            <person name="Bonometti L."/>
            <person name="Westerberg I."/>
            <person name="Brannstrom I.O."/>
            <person name="Guillou S."/>
            <person name="Cros-Aarteil S."/>
            <person name="Calhoun S."/>
            <person name="Haridas S."/>
            <person name="Kuo A."/>
            <person name="Mondo S."/>
            <person name="Pangilinan J."/>
            <person name="Riley R."/>
            <person name="LaButti K."/>
            <person name="Andreopoulos B."/>
            <person name="Lipzen A."/>
            <person name="Chen C."/>
            <person name="Yanf M."/>
            <person name="Daum C."/>
            <person name="Ng V."/>
            <person name="Clum A."/>
            <person name="Steindorff A."/>
            <person name="Ohm R."/>
            <person name="Martin F."/>
            <person name="Silar P."/>
            <person name="Natvig D."/>
            <person name="Lalanne C."/>
            <person name="Gautier V."/>
            <person name="Ament-velasquez S.L."/>
            <person name="Kruys A."/>
            <person name="Hutchinson M.I."/>
            <person name="Powell A.J."/>
            <person name="Barry K."/>
            <person name="Miller A.N."/>
            <person name="Grigoriev I.V."/>
            <person name="Debuchy R."/>
            <person name="Gladieux P."/>
            <person name="Thoren M.H."/>
            <person name="Johannesson H."/>
        </authorList>
    </citation>
    <scope>NUCLEOTIDE SEQUENCE</scope>
    <source>
        <strain evidence="2">SMH3187-1</strain>
    </source>
</reference>
<feature type="compositionally biased region" description="Low complexity" evidence="1">
    <location>
        <begin position="97"/>
        <end position="113"/>
    </location>
</feature>
<dbReference type="AlphaFoldDB" id="A0AA40JYY0"/>
<sequence length="249" mass="26139">MPSCRLMCSRTERPVLGRLESGLSTRDSSYRRCLCVLNRATHISTSSSLSPAPSTKPSKCPNTPSIALNAPANLPTTSSRPQSVFPPSSSPSPLPGTAPKTIKPPNNNSHLLPNPSPRSATSPSNHLPTIPACTPTNPRKYLLLPPSNPSNHARKAPHPSCATTRDRSKTSQITTIPSPSKSAASSALRIPGSCASCPIPAAPAQTAYTLSRSLGVTYPGKTACSPGGMYTTFLPPVSAQARRIFPPCR</sequence>
<evidence type="ECO:0000313" key="3">
    <source>
        <dbReference type="Proteomes" id="UP001172155"/>
    </source>
</evidence>
<protein>
    <submittedName>
        <fullName evidence="2">Uncharacterized protein</fullName>
    </submittedName>
</protein>
<dbReference type="EMBL" id="JAUKUD010000006">
    <property type="protein sequence ID" value="KAK0740445.1"/>
    <property type="molecule type" value="Genomic_DNA"/>
</dbReference>
<feature type="compositionally biased region" description="Polar residues" evidence="1">
    <location>
        <begin position="118"/>
        <end position="127"/>
    </location>
</feature>
<proteinExistence type="predicted"/>
<feature type="compositionally biased region" description="Low complexity" evidence="1">
    <location>
        <begin position="78"/>
        <end position="87"/>
    </location>
</feature>
<gene>
    <name evidence="2" type="ORF">B0T18DRAFT_417974</name>
</gene>
<organism evidence="2 3">
    <name type="scientific">Schizothecium vesticola</name>
    <dbReference type="NCBI Taxonomy" id="314040"/>
    <lineage>
        <taxon>Eukaryota</taxon>
        <taxon>Fungi</taxon>
        <taxon>Dikarya</taxon>
        <taxon>Ascomycota</taxon>
        <taxon>Pezizomycotina</taxon>
        <taxon>Sordariomycetes</taxon>
        <taxon>Sordariomycetidae</taxon>
        <taxon>Sordariales</taxon>
        <taxon>Schizotheciaceae</taxon>
        <taxon>Schizothecium</taxon>
    </lineage>
</organism>